<gene>
    <name evidence="3" type="ORF">ACFONA_08115</name>
</gene>
<dbReference type="PANTHER" id="PTHR43300:SF7">
    <property type="entry name" value="UDP-N-ACETYLBACILLOSAMINE N-ACETYLTRANSFERASE"/>
    <property type="match status" value="1"/>
</dbReference>
<name>A0ABV7STK8_9SPHN</name>
<protein>
    <submittedName>
        <fullName evidence="3">Acetyltransferase</fullName>
    </submittedName>
</protein>
<dbReference type="NCBIfam" id="TIGR03570">
    <property type="entry name" value="NeuD_NnaD"/>
    <property type="match status" value="1"/>
</dbReference>
<dbReference type="RefSeq" id="WP_261295353.1">
    <property type="nucleotide sequence ID" value="NZ_JANQBK010000015.1"/>
</dbReference>
<dbReference type="InterPro" id="IPR050179">
    <property type="entry name" value="Trans_hexapeptide_repeat"/>
</dbReference>
<accession>A0ABV7STK8</accession>
<sequence>MNRIFLLGAGGHARVVLESLRLAEPGVTVEVLDDDPAKWGGTMLGAPVSGGRDTLLAAPGARVMPAIGDNHQRLAAIEWLENSGFVVATTIDPRAILSVSATLGPGAFLAPGAIVNAGAALGRGVIVNTGASIDHDCVLADGVHIGPGARLCGGVRIGLRTLIGVGAVAVPLRTIGDDCVIGAGAAVTSDIHSGARATGVPARIKE</sequence>
<proteinExistence type="inferred from homology"/>
<evidence type="ECO:0000259" key="2">
    <source>
        <dbReference type="Pfam" id="PF17836"/>
    </source>
</evidence>
<organism evidence="3 4">
    <name type="scientific">Sphingomonas hylomeconis</name>
    <dbReference type="NCBI Taxonomy" id="1395958"/>
    <lineage>
        <taxon>Bacteria</taxon>
        <taxon>Pseudomonadati</taxon>
        <taxon>Pseudomonadota</taxon>
        <taxon>Alphaproteobacteria</taxon>
        <taxon>Sphingomonadales</taxon>
        <taxon>Sphingomonadaceae</taxon>
        <taxon>Sphingomonas</taxon>
    </lineage>
</organism>
<comment type="similarity">
    <text evidence="1">Belongs to the transferase hexapeptide repeat family.</text>
</comment>
<dbReference type="Pfam" id="PF17836">
    <property type="entry name" value="PglD_N"/>
    <property type="match status" value="1"/>
</dbReference>
<dbReference type="InterPro" id="IPR020019">
    <property type="entry name" value="AcTrfase_PglD-like"/>
</dbReference>
<keyword evidence="4" id="KW-1185">Reference proteome</keyword>
<dbReference type="CDD" id="cd03360">
    <property type="entry name" value="LbH_AT_putative"/>
    <property type="match status" value="1"/>
</dbReference>
<dbReference type="EMBL" id="JBHRXP010000003">
    <property type="protein sequence ID" value="MFC3580130.1"/>
    <property type="molecule type" value="Genomic_DNA"/>
</dbReference>
<dbReference type="Gene3D" id="2.160.10.10">
    <property type="entry name" value="Hexapeptide repeat proteins"/>
    <property type="match status" value="1"/>
</dbReference>
<evidence type="ECO:0000313" key="4">
    <source>
        <dbReference type="Proteomes" id="UP001595713"/>
    </source>
</evidence>
<evidence type="ECO:0000256" key="1">
    <source>
        <dbReference type="ARBA" id="ARBA00007274"/>
    </source>
</evidence>
<dbReference type="Proteomes" id="UP001595713">
    <property type="component" value="Unassembled WGS sequence"/>
</dbReference>
<feature type="domain" description="PglD N-terminal" evidence="2">
    <location>
        <begin position="3"/>
        <end position="79"/>
    </location>
</feature>
<dbReference type="InterPro" id="IPR041561">
    <property type="entry name" value="PglD_N"/>
</dbReference>
<dbReference type="SUPFAM" id="SSF51161">
    <property type="entry name" value="Trimeric LpxA-like enzymes"/>
    <property type="match status" value="1"/>
</dbReference>
<dbReference type="Gene3D" id="3.40.50.20">
    <property type="match status" value="1"/>
</dbReference>
<dbReference type="InterPro" id="IPR011004">
    <property type="entry name" value="Trimer_LpxA-like_sf"/>
</dbReference>
<reference evidence="4" key="1">
    <citation type="journal article" date="2019" name="Int. J. Syst. Evol. Microbiol.">
        <title>The Global Catalogue of Microorganisms (GCM) 10K type strain sequencing project: providing services to taxonomists for standard genome sequencing and annotation.</title>
        <authorList>
            <consortium name="The Broad Institute Genomics Platform"/>
            <consortium name="The Broad Institute Genome Sequencing Center for Infectious Disease"/>
            <person name="Wu L."/>
            <person name="Ma J."/>
        </authorList>
    </citation>
    <scope>NUCLEOTIDE SEQUENCE [LARGE SCALE GENOMIC DNA]</scope>
    <source>
        <strain evidence="4">KCTC 42739</strain>
    </source>
</reference>
<comment type="caution">
    <text evidence="3">The sequence shown here is derived from an EMBL/GenBank/DDBJ whole genome shotgun (WGS) entry which is preliminary data.</text>
</comment>
<evidence type="ECO:0000313" key="3">
    <source>
        <dbReference type="EMBL" id="MFC3580130.1"/>
    </source>
</evidence>
<dbReference type="PANTHER" id="PTHR43300">
    <property type="entry name" value="ACETYLTRANSFERASE"/>
    <property type="match status" value="1"/>
</dbReference>